<evidence type="ECO:0000313" key="2">
    <source>
        <dbReference type="EMBL" id="RJT46654.1"/>
    </source>
</evidence>
<organism evidence="2 3">
    <name type="scientific">Legionella taurinensis</name>
    <dbReference type="NCBI Taxonomy" id="70611"/>
    <lineage>
        <taxon>Bacteria</taxon>
        <taxon>Pseudomonadati</taxon>
        <taxon>Pseudomonadota</taxon>
        <taxon>Gammaproteobacteria</taxon>
        <taxon>Legionellales</taxon>
        <taxon>Legionellaceae</taxon>
        <taxon>Legionella</taxon>
    </lineage>
</organism>
<dbReference type="Proteomes" id="UP000270757">
    <property type="component" value="Unassembled WGS sequence"/>
</dbReference>
<evidence type="ECO:0000256" key="1">
    <source>
        <dbReference type="SAM" id="MobiDB-lite"/>
    </source>
</evidence>
<evidence type="ECO:0000313" key="3">
    <source>
        <dbReference type="Proteomes" id="UP000270757"/>
    </source>
</evidence>
<sequence>MRWVVFILIQPSLYFIARSIDMPKQRLFKAVIVLSAILLLASCAPSTTTNNSHGVSHTYEGHNTGGKGWH</sequence>
<gene>
    <name evidence="2" type="ORF">D6J04_08940</name>
</gene>
<dbReference type="AlphaFoldDB" id="A0A3A5LMW8"/>
<protein>
    <submittedName>
        <fullName evidence="2">Uncharacterized protein</fullName>
    </submittedName>
</protein>
<reference evidence="2 3" key="1">
    <citation type="submission" date="2018-09" db="EMBL/GenBank/DDBJ databases">
        <title>Draft genome sequences of Legionella taurinensis isolated from water samples.</title>
        <authorList>
            <person name="Chakeri A."/>
            <person name="Allerberger F."/>
            <person name="Kundi M."/>
            <person name="Ruppitsch W."/>
            <person name="Schmid D."/>
        </authorList>
    </citation>
    <scope>NUCLEOTIDE SEQUENCE [LARGE SCALE GENOMIC DNA]</scope>
    <source>
        <strain evidence="2 3">4570-18-6</strain>
    </source>
</reference>
<dbReference type="EMBL" id="QZWB01000008">
    <property type="protein sequence ID" value="RJT46654.1"/>
    <property type="molecule type" value="Genomic_DNA"/>
</dbReference>
<name>A0A3A5LMW8_9GAMM</name>
<feature type="region of interest" description="Disordered" evidence="1">
    <location>
        <begin position="47"/>
        <end position="70"/>
    </location>
</feature>
<accession>A0A3A5LMW8</accession>
<proteinExistence type="predicted"/>
<comment type="caution">
    <text evidence="2">The sequence shown here is derived from an EMBL/GenBank/DDBJ whole genome shotgun (WGS) entry which is preliminary data.</text>
</comment>